<reference evidence="5" key="1">
    <citation type="submission" date="2017-11" db="EMBL/GenBank/DDBJ databases">
        <title>The draft genome sequence of Chromatocurvus sp. F02.</title>
        <authorList>
            <person name="Du Z.-J."/>
            <person name="Chang Y.-Q."/>
        </authorList>
    </citation>
    <scope>NUCLEOTIDE SEQUENCE [LARGE SCALE GENOMIC DNA]</scope>
    <source>
        <strain evidence="5">F02</strain>
    </source>
</reference>
<dbReference type="EMBL" id="PKLZ01000014">
    <property type="protein sequence ID" value="PLW81378.1"/>
    <property type="molecule type" value="Genomic_DNA"/>
</dbReference>
<protein>
    <recommendedName>
        <fullName evidence="3">YknX-like C-terminal permuted SH3-like domain-containing protein</fullName>
    </recommendedName>
</protein>
<sequence length="356" mass="39038">MMRINMNGVNTVLLLLLFPALITLADTGAVVETARVERIAMGARLPLNGSVFSRNDIAVTAAVAGELDWVAEPGTKVTRNHAIARLDKTPLQLRREELQGLLAREAVNEVHQTKVVERYLALSKARNLSVILLDEAMSRRDISRKDMAILEARIRQLDDEIARSEVRARFNGVLVERYKQGGEYVVPGDVIGRFVGLERLEVRVAVPISYQARLAIGDRLDIAVGEDLQPGLVRTLIATGDPISQTFELHIDLVGSGSKPVMPGQLVKVEIPLEASRPTLAVPRDAVVIRRDGSYIYRISAQGIAERVNVTVGAGQAHLVTVSGELEEGERIVVRGGDRLEDGEKVTESEVDRRDV</sequence>
<dbReference type="PANTHER" id="PTHR30469:SF15">
    <property type="entry name" value="HLYD FAMILY OF SECRETION PROTEINS"/>
    <property type="match status" value="1"/>
</dbReference>
<dbReference type="InterPro" id="IPR006143">
    <property type="entry name" value="RND_pump_MFP"/>
</dbReference>
<dbReference type="AlphaFoldDB" id="A0A2N5XZ03"/>
<evidence type="ECO:0000259" key="3">
    <source>
        <dbReference type="Pfam" id="PF25989"/>
    </source>
</evidence>
<dbReference type="NCBIfam" id="TIGR01730">
    <property type="entry name" value="RND_mfp"/>
    <property type="match status" value="1"/>
</dbReference>
<gene>
    <name evidence="4" type="ORF">CWI75_16235</name>
</gene>
<dbReference type="Gene3D" id="2.40.420.20">
    <property type="match status" value="1"/>
</dbReference>
<proteinExistence type="inferred from homology"/>
<dbReference type="Gene3D" id="2.40.30.170">
    <property type="match status" value="1"/>
</dbReference>
<organism evidence="4 5">
    <name type="scientific">Kineobactrum sediminis</name>
    <dbReference type="NCBI Taxonomy" id="1905677"/>
    <lineage>
        <taxon>Bacteria</taxon>
        <taxon>Pseudomonadati</taxon>
        <taxon>Pseudomonadota</taxon>
        <taxon>Gammaproteobacteria</taxon>
        <taxon>Cellvibrionales</taxon>
        <taxon>Halieaceae</taxon>
        <taxon>Kineobactrum</taxon>
    </lineage>
</organism>
<evidence type="ECO:0000256" key="1">
    <source>
        <dbReference type="ARBA" id="ARBA00009477"/>
    </source>
</evidence>
<dbReference type="PANTHER" id="PTHR30469">
    <property type="entry name" value="MULTIDRUG RESISTANCE PROTEIN MDTA"/>
    <property type="match status" value="1"/>
</dbReference>
<keyword evidence="5" id="KW-1185">Reference proteome</keyword>
<feature type="coiled-coil region" evidence="2">
    <location>
        <begin position="140"/>
        <end position="167"/>
    </location>
</feature>
<dbReference type="InterPro" id="IPR058637">
    <property type="entry name" value="YknX-like_C"/>
</dbReference>
<dbReference type="SUPFAM" id="SSF111369">
    <property type="entry name" value="HlyD-like secretion proteins"/>
    <property type="match status" value="1"/>
</dbReference>
<dbReference type="Gene3D" id="1.10.287.470">
    <property type="entry name" value="Helix hairpin bin"/>
    <property type="match status" value="1"/>
</dbReference>
<dbReference type="GO" id="GO:0015562">
    <property type="term" value="F:efflux transmembrane transporter activity"/>
    <property type="evidence" value="ECO:0007669"/>
    <property type="project" value="TreeGrafter"/>
</dbReference>
<evidence type="ECO:0000313" key="5">
    <source>
        <dbReference type="Proteomes" id="UP000234845"/>
    </source>
</evidence>
<name>A0A2N5XZ03_9GAMM</name>
<dbReference type="Gene3D" id="2.40.50.100">
    <property type="match status" value="1"/>
</dbReference>
<evidence type="ECO:0000313" key="4">
    <source>
        <dbReference type="EMBL" id="PLW81378.1"/>
    </source>
</evidence>
<evidence type="ECO:0000256" key="2">
    <source>
        <dbReference type="SAM" id="Coils"/>
    </source>
</evidence>
<dbReference type="RefSeq" id="WP_101522579.1">
    <property type="nucleotide sequence ID" value="NZ_PKLZ01000014.1"/>
</dbReference>
<comment type="similarity">
    <text evidence="1">Belongs to the membrane fusion protein (MFP) (TC 8.A.1) family.</text>
</comment>
<dbReference type="Proteomes" id="UP000234845">
    <property type="component" value="Unassembled WGS sequence"/>
</dbReference>
<accession>A0A2N5XZ03</accession>
<dbReference type="GO" id="GO:1990281">
    <property type="term" value="C:efflux pump complex"/>
    <property type="evidence" value="ECO:0007669"/>
    <property type="project" value="TreeGrafter"/>
</dbReference>
<keyword evidence="2" id="KW-0175">Coiled coil</keyword>
<feature type="domain" description="YknX-like C-terminal permuted SH3-like" evidence="3">
    <location>
        <begin position="280"/>
        <end position="347"/>
    </location>
</feature>
<dbReference type="Pfam" id="PF25989">
    <property type="entry name" value="YknX_C"/>
    <property type="match status" value="1"/>
</dbReference>
<dbReference type="OrthoDB" id="9806939at2"/>
<comment type="caution">
    <text evidence="4">The sequence shown here is derived from an EMBL/GenBank/DDBJ whole genome shotgun (WGS) entry which is preliminary data.</text>
</comment>